<dbReference type="OrthoDB" id="3344688at2759"/>
<evidence type="ECO:0000313" key="2">
    <source>
        <dbReference type="Proteomes" id="UP000008063"/>
    </source>
</evidence>
<evidence type="ECO:0000313" key="1">
    <source>
        <dbReference type="EMBL" id="EGN90961.1"/>
    </source>
</evidence>
<sequence>ASTSTSALDQAVKDLSLHFKLRDLGPTSYLLGISITRDLSNRTISLSQHQYTLDILEHFGM</sequence>
<feature type="non-terminal residue" evidence="1">
    <location>
        <position position="1"/>
    </location>
</feature>
<organism evidence="2">
    <name type="scientific">Serpula lacrymans var. lacrymans (strain S7.3)</name>
    <name type="common">Dry rot fungus</name>
    <dbReference type="NCBI Taxonomy" id="936435"/>
    <lineage>
        <taxon>Eukaryota</taxon>
        <taxon>Fungi</taxon>
        <taxon>Dikarya</taxon>
        <taxon>Basidiomycota</taxon>
        <taxon>Agaricomycotina</taxon>
        <taxon>Agaricomycetes</taxon>
        <taxon>Agaricomycetidae</taxon>
        <taxon>Boletales</taxon>
        <taxon>Coniophorineae</taxon>
        <taxon>Serpulaceae</taxon>
        <taxon>Serpula</taxon>
    </lineage>
</organism>
<dbReference type="Proteomes" id="UP000008063">
    <property type="component" value="Unassembled WGS sequence"/>
</dbReference>
<dbReference type="AlphaFoldDB" id="F8QL59"/>
<feature type="non-terminal residue" evidence="1">
    <location>
        <position position="61"/>
    </location>
</feature>
<dbReference type="HOGENOM" id="CLU_2929177_0_0_1"/>
<proteinExistence type="predicted"/>
<gene>
    <name evidence="1" type="ORF">SERLA73DRAFT_19479</name>
</gene>
<protein>
    <recommendedName>
        <fullName evidence="3">Reverse transcriptase Ty1/copia-type domain-containing protein</fullName>
    </recommendedName>
</protein>
<dbReference type="STRING" id="936435.F8QL59"/>
<dbReference type="EMBL" id="GL947014">
    <property type="protein sequence ID" value="EGN90961.1"/>
    <property type="molecule type" value="Genomic_DNA"/>
</dbReference>
<dbReference type="InParanoid" id="F8QL59"/>
<keyword evidence="2" id="KW-1185">Reference proteome</keyword>
<name>F8QL59_SERL3</name>
<reference evidence="2" key="1">
    <citation type="journal article" date="2011" name="Science">
        <title>The plant cell wall-decomposing machinery underlies the functional diversity of forest fungi.</title>
        <authorList>
            <person name="Eastwood D.C."/>
            <person name="Floudas D."/>
            <person name="Binder M."/>
            <person name="Majcherczyk A."/>
            <person name="Schneider P."/>
            <person name="Aerts A."/>
            <person name="Asiegbu F.O."/>
            <person name="Baker S.E."/>
            <person name="Barry K."/>
            <person name="Bendiksby M."/>
            <person name="Blumentritt M."/>
            <person name="Coutinho P.M."/>
            <person name="Cullen D."/>
            <person name="de Vries R.P."/>
            <person name="Gathman A."/>
            <person name="Goodell B."/>
            <person name="Henrissat B."/>
            <person name="Ihrmark K."/>
            <person name="Kauserud H."/>
            <person name="Kohler A."/>
            <person name="LaButti K."/>
            <person name="Lapidus A."/>
            <person name="Lavin J.L."/>
            <person name="Lee Y.-H."/>
            <person name="Lindquist E."/>
            <person name="Lilly W."/>
            <person name="Lucas S."/>
            <person name="Morin E."/>
            <person name="Murat C."/>
            <person name="Oguiza J.A."/>
            <person name="Park J."/>
            <person name="Pisabarro A.G."/>
            <person name="Riley R."/>
            <person name="Rosling A."/>
            <person name="Salamov A."/>
            <person name="Schmidt O."/>
            <person name="Schmutz J."/>
            <person name="Skrede I."/>
            <person name="Stenlid J."/>
            <person name="Wiebenga A."/>
            <person name="Xie X."/>
            <person name="Kuees U."/>
            <person name="Hibbett D.S."/>
            <person name="Hoffmeister D."/>
            <person name="Hoegberg N."/>
            <person name="Martin F."/>
            <person name="Grigoriev I.V."/>
            <person name="Watkinson S.C."/>
        </authorList>
    </citation>
    <scope>NUCLEOTIDE SEQUENCE [LARGE SCALE GENOMIC DNA]</scope>
    <source>
        <strain evidence="2">strain S7.3</strain>
    </source>
</reference>
<evidence type="ECO:0008006" key="3">
    <source>
        <dbReference type="Google" id="ProtNLM"/>
    </source>
</evidence>
<accession>F8QL59</accession>